<dbReference type="InterPro" id="IPR000160">
    <property type="entry name" value="GGDEF_dom"/>
</dbReference>
<keyword evidence="7" id="KW-1185">Reference proteome</keyword>
<dbReference type="NCBIfam" id="TIGR00254">
    <property type="entry name" value="GGDEF"/>
    <property type="match status" value="1"/>
</dbReference>
<dbReference type="PROSITE" id="PS50887">
    <property type="entry name" value="GGDEF"/>
    <property type="match status" value="1"/>
</dbReference>
<sequence length="946" mass="106284">MFNTTMRRFNLTRPFSLLAFVLMAIAAVTLVQLVRQQEIGQMERTAQDRNVSLTRVFSSFLATEINALIALPPTAPPNPTEQARYLHNKIAQLSADSGIHRVKIYNTQGVTIFSTEPHQIGENKGLNPGFTAALHGQVASDLVFRNQFSSFERVLENVDLVSSYVPITVNNRVSAVVEVYQDVTLLVKRIDHTLWQVWSIVLAVLVPLYLILILVVARSQKLLRGNEALLEASNSALDQRVTERTQALQQSETRFRCLSEMSSDFYWETNAEHHFTLRTLSKNESEQPLHQLNTLIGKRLWEIPYCGPDEAAWQAHRATLDAHLRFRDFEIVHLDAQGQRRHISLSGDPQFDAEGVFTGYLGVGSDITERKQVEADLRIAASAFESQEAMMVTDAKAVILRINQAFTDITGYSAEEVLGHTPHILASGRHDADFYRNMWIAINRDGVWKGEIWDRRKNGEVYPKWLTISAVKDRQGQVTHYIGTHYDITEQKKSEEKIHELAFFDPLTNLPNRTLLRDRLKQAVAGCHRNQVFGALMFIDLDHFKTLNDTHGHNIGDLLLQQIAKRLVSNVREGDTVARLGGDEFVVILKNLGETADHTALLTKQIGEKILVELSQTYHLDNLNYHSSASMGATLIDGLETSIDELLKQADMAMYKSKDAGRNTLHFFDPAMQRGLLERNALESDLRDALNQGQLELHFQPQMSINGGIYGAEALVRWHHPQRGMVSPVEFIGLAEETGLILPLGLWVLETACRQLASWATQPELAHLTLAVNVSAKQILQPNFVEQVLHVLASTQPNPHHLKLELTESLLIDNLEDVVGKMKALKLHGVGFSLDDFGTGYSSLSYLSQLPLDQLKIDRSFVMHIDSQDRAMAICAAIISMAHSLKLRVVAEGVETEAQRYILNTVHHCDYIQGYLYSKPLPIAGFETFATQHLGAAKATTRHKNT</sequence>
<dbReference type="SUPFAM" id="SSF141868">
    <property type="entry name" value="EAL domain-like"/>
    <property type="match status" value="1"/>
</dbReference>
<evidence type="ECO:0000259" key="4">
    <source>
        <dbReference type="PROSITE" id="PS50883"/>
    </source>
</evidence>
<dbReference type="InterPro" id="IPR052155">
    <property type="entry name" value="Biofilm_reg_signaling"/>
</dbReference>
<evidence type="ECO:0000259" key="5">
    <source>
        <dbReference type="PROSITE" id="PS50887"/>
    </source>
</evidence>
<dbReference type="InterPro" id="IPR001633">
    <property type="entry name" value="EAL_dom"/>
</dbReference>
<dbReference type="Gene3D" id="3.30.70.270">
    <property type="match status" value="1"/>
</dbReference>
<dbReference type="PROSITE" id="PS50883">
    <property type="entry name" value="EAL"/>
    <property type="match status" value="1"/>
</dbReference>
<dbReference type="CDD" id="cd01948">
    <property type="entry name" value="EAL"/>
    <property type="match status" value="1"/>
</dbReference>
<evidence type="ECO:0000259" key="3">
    <source>
        <dbReference type="PROSITE" id="PS50113"/>
    </source>
</evidence>
<dbReference type="PROSITE" id="PS50112">
    <property type="entry name" value="PAS"/>
    <property type="match status" value="1"/>
</dbReference>
<evidence type="ECO:0000256" key="1">
    <source>
        <dbReference type="SAM" id="Phobius"/>
    </source>
</evidence>
<dbReference type="PANTHER" id="PTHR44757">
    <property type="entry name" value="DIGUANYLATE CYCLASE DGCP"/>
    <property type="match status" value="1"/>
</dbReference>
<dbReference type="InterPro" id="IPR001610">
    <property type="entry name" value="PAC"/>
</dbReference>
<dbReference type="InterPro" id="IPR013656">
    <property type="entry name" value="PAS_4"/>
</dbReference>
<dbReference type="Pfam" id="PF00563">
    <property type="entry name" value="EAL"/>
    <property type="match status" value="1"/>
</dbReference>
<feature type="domain" description="PAC" evidence="3">
    <location>
        <begin position="327"/>
        <end position="379"/>
    </location>
</feature>
<dbReference type="Pfam" id="PF13426">
    <property type="entry name" value="PAS_9"/>
    <property type="match status" value="1"/>
</dbReference>
<feature type="domain" description="PAC" evidence="3">
    <location>
        <begin position="448"/>
        <end position="500"/>
    </location>
</feature>
<dbReference type="InterPro" id="IPR000700">
    <property type="entry name" value="PAS-assoc_C"/>
</dbReference>
<dbReference type="Pfam" id="PF00990">
    <property type="entry name" value="GGDEF"/>
    <property type="match status" value="1"/>
</dbReference>
<keyword evidence="1" id="KW-0812">Transmembrane</keyword>
<dbReference type="Proteomes" id="UP000824366">
    <property type="component" value="Chromosome"/>
</dbReference>
<dbReference type="SUPFAM" id="SSF55785">
    <property type="entry name" value="PYP-like sensor domain (PAS domain)"/>
    <property type="match status" value="2"/>
</dbReference>
<feature type="transmembrane region" description="Helical" evidence="1">
    <location>
        <begin position="195"/>
        <end position="217"/>
    </location>
</feature>
<keyword evidence="1" id="KW-0472">Membrane</keyword>
<feature type="domain" description="EAL" evidence="4">
    <location>
        <begin position="679"/>
        <end position="934"/>
    </location>
</feature>
<dbReference type="InterPro" id="IPR035919">
    <property type="entry name" value="EAL_sf"/>
</dbReference>
<dbReference type="SMART" id="SM00086">
    <property type="entry name" value="PAC"/>
    <property type="match status" value="2"/>
</dbReference>
<dbReference type="Pfam" id="PF08448">
    <property type="entry name" value="PAS_4"/>
    <property type="match status" value="1"/>
</dbReference>
<accession>A0ABM7MPR2</accession>
<dbReference type="InterPro" id="IPR043128">
    <property type="entry name" value="Rev_trsase/Diguanyl_cyclase"/>
</dbReference>
<evidence type="ECO:0000313" key="6">
    <source>
        <dbReference type="EMBL" id="BCO28312.1"/>
    </source>
</evidence>
<dbReference type="PROSITE" id="PS50113">
    <property type="entry name" value="PAC"/>
    <property type="match status" value="2"/>
</dbReference>
<keyword evidence="1" id="KW-1133">Transmembrane helix</keyword>
<dbReference type="SUPFAM" id="SSF55073">
    <property type="entry name" value="Nucleotide cyclase"/>
    <property type="match status" value="1"/>
</dbReference>
<organism evidence="6 7">
    <name type="scientific">Rhodoferax lithotrophicus</name>
    <dbReference type="NCBI Taxonomy" id="2798804"/>
    <lineage>
        <taxon>Bacteria</taxon>
        <taxon>Pseudomonadati</taxon>
        <taxon>Pseudomonadota</taxon>
        <taxon>Betaproteobacteria</taxon>
        <taxon>Burkholderiales</taxon>
        <taxon>Comamonadaceae</taxon>
        <taxon>Rhodoferax</taxon>
    </lineage>
</organism>
<reference evidence="6 7" key="1">
    <citation type="journal article" date="2021" name="Microbiol. Spectr.">
        <title>A Single Bacterium Capable of Oxidation and Reduction of Iron at Circumneutral pH.</title>
        <authorList>
            <person name="Kato S."/>
            <person name="Ohkuma M."/>
        </authorList>
    </citation>
    <scope>NUCLEOTIDE SEQUENCE [LARGE SCALE GENOMIC DNA]</scope>
    <source>
        <strain evidence="6 7">MIZ03</strain>
    </source>
</reference>
<dbReference type="CDD" id="cd00130">
    <property type="entry name" value="PAS"/>
    <property type="match status" value="1"/>
</dbReference>
<dbReference type="SMART" id="SM00052">
    <property type="entry name" value="EAL"/>
    <property type="match status" value="1"/>
</dbReference>
<dbReference type="RefSeq" id="WP_223904281.1">
    <property type="nucleotide sequence ID" value="NZ_AP024238.1"/>
</dbReference>
<dbReference type="SMART" id="SM00267">
    <property type="entry name" value="GGDEF"/>
    <property type="match status" value="1"/>
</dbReference>
<dbReference type="Gene3D" id="3.30.450.20">
    <property type="entry name" value="PAS domain"/>
    <property type="match status" value="2"/>
</dbReference>
<feature type="domain" description="GGDEF" evidence="5">
    <location>
        <begin position="532"/>
        <end position="670"/>
    </location>
</feature>
<dbReference type="Gene3D" id="3.20.20.450">
    <property type="entry name" value="EAL domain"/>
    <property type="match status" value="1"/>
</dbReference>
<name>A0ABM7MPR2_9BURK</name>
<dbReference type="CDD" id="cd01949">
    <property type="entry name" value="GGDEF"/>
    <property type="match status" value="1"/>
</dbReference>
<dbReference type="InterPro" id="IPR035965">
    <property type="entry name" value="PAS-like_dom_sf"/>
</dbReference>
<protein>
    <recommendedName>
        <fullName evidence="8">Cyclic di-GMP phosphodiesterase Gmr</fullName>
    </recommendedName>
</protein>
<proteinExistence type="predicted"/>
<dbReference type="SMART" id="SM00091">
    <property type="entry name" value="PAS"/>
    <property type="match status" value="1"/>
</dbReference>
<evidence type="ECO:0000313" key="7">
    <source>
        <dbReference type="Proteomes" id="UP000824366"/>
    </source>
</evidence>
<feature type="domain" description="PAS" evidence="2">
    <location>
        <begin position="373"/>
        <end position="421"/>
    </location>
</feature>
<dbReference type="PANTHER" id="PTHR44757:SF2">
    <property type="entry name" value="BIOFILM ARCHITECTURE MAINTENANCE PROTEIN MBAA"/>
    <property type="match status" value="1"/>
</dbReference>
<evidence type="ECO:0008006" key="8">
    <source>
        <dbReference type="Google" id="ProtNLM"/>
    </source>
</evidence>
<dbReference type="NCBIfam" id="TIGR00229">
    <property type="entry name" value="sensory_box"/>
    <property type="match status" value="2"/>
</dbReference>
<evidence type="ECO:0000259" key="2">
    <source>
        <dbReference type="PROSITE" id="PS50112"/>
    </source>
</evidence>
<gene>
    <name evidence="6" type="ORF">MIZ03_3212</name>
</gene>
<dbReference type="InterPro" id="IPR029787">
    <property type="entry name" value="Nucleotide_cyclase"/>
</dbReference>
<dbReference type="InterPro" id="IPR000014">
    <property type="entry name" value="PAS"/>
</dbReference>
<dbReference type="EMBL" id="AP024238">
    <property type="protein sequence ID" value="BCO28312.1"/>
    <property type="molecule type" value="Genomic_DNA"/>
</dbReference>